<dbReference type="Proteomes" id="UP000017786">
    <property type="component" value="Chromosome"/>
</dbReference>
<keyword evidence="4" id="KW-0378">Hydrolase</keyword>
<dbReference type="InterPro" id="IPR032466">
    <property type="entry name" value="Metal_Hydrolase"/>
</dbReference>
<feature type="region of interest" description="Disordered" evidence="2">
    <location>
        <begin position="1"/>
        <end position="44"/>
    </location>
</feature>
<dbReference type="KEGG" id="mkn:MKAN_10115"/>
<dbReference type="HOGENOM" id="CLU_039329_0_0_11"/>
<dbReference type="SUPFAM" id="SSF51556">
    <property type="entry name" value="Metallo-dependent hydrolases"/>
    <property type="match status" value="1"/>
</dbReference>
<dbReference type="GO" id="GO:0016787">
    <property type="term" value="F:hydrolase activity"/>
    <property type="evidence" value="ECO:0007669"/>
    <property type="project" value="UniProtKB-KW"/>
</dbReference>
<dbReference type="InterPro" id="IPR006680">
    <property type="entry name" value="Amidohydro-rel"/>
</dbReference>
<evidence type="ECO:0000256" key="2">
    <source>
        <dbReference type="SAM" id="MobiDB-lite"/>
    </source>
</evidence>
<organism evidence="4 5">
    <name type="scientific">Mycobacterium kansasii ATCC 12478</name>
    <dbReference type="NCBI Taxonomy" id="557599"/>
    <lineage>
        <taxon>Bacteria</taxon>
        <taxon>Bacillati</taxon>
        <taxon>Actinomycetota</taxon>
        <taxon>Actinomycetes</taxon>
        <taxon>Mycobacteriales</taxon>
        <taxon>Mycobacteriaceae</taxon>
        <taxon>Mycobacterium</taxon>
    </lineage>
</organism>
<reference evidence="4 5" key="1">
    <citation type="submission" date="2013-10" db="EMBL/GenBank/DDBJ databases">
        <title>Genome sequence of Mycobacterium kansasii.</title>
        <authorList>
            <consortium name="McGill University Mycobacterium genome consortium"/>
            <person name="Veyrier F.J."/>
            <person name="Behr M.A."/>
        </authorList>
    </citation>
    <scope>NUCLEOTIDE SEQUENCE [LARGE SCALE GENOMIC DNA]</scope>
    <source>
        <strain evidence="4 5">ATCC 12478</strain>
    </source>
</reference>
<sequence>MTTSADPNGGSTMSAQTSTMSLYPPEGFGAPKNRRGHAAGTDPGLPEGTVVFSADNHISLAADIFYERFPDELKDKAPRIWYEDGAYQVGRKGQSFLPGDFSAVLMQYDDLPGAASTNIEARIEELHDDGVDKELAFPNAVLALFHYPDKKLRELAFRIYNEYIADLQERSGGHFYGAGLINWWDPEGTRRTLAELKPLGLKTFLMPLNPGKDDDGNPIDYASDSMSPVWDEIEASGVPVSHHIGETPPKSPCEFNSVVVGMMINIDGFRETFSKYIFGGILDRHPRLRIGWFEGGIAWVPWALQDAEHLVASYRHMFNRPLEHDIRYYWDRHMSASFMVDPLGLELIDRIGIDKVMWSSDYPHNESTYGYSEKSLASVVQAVGPADAARIVSGNITEFLGLQR</sequence>
<feature type="compositionally biased region" description="Polar residues" evidence="2">
    <location>
        <begin position="1"/>
        <end position="21"/>
    </location>
</feature>
<dbReference type="PANTHER" id="PTHR21240">
    <property type="entry name" value="2-AMINO-3-CARBOXYLMUCONATE-6-SEMIALDEHYDE DECARBOXYLASE"/>
    <property type="match status" value="1"/>
</dbReference>
<dbReference type="GO" id="GO:0005737">
    <property type="term" value="C:cytoplasm"/>
    <property type="evidence" value="ECO:0007669"/>
    <property type="project" value="TreeGrafter"/>
</dbReference>
<dbReference type="Pfam" id="PF04909">
    <property type="entry name" value="Amidohydro_2"/>
    <property type="match status" value="1"/>
</dbReference>
<feature type="domain" description="Amidohydrolase-related" evidence="3">
    <location>
        <begin position="125"/>
        <end position="402"/>
    </location>
</feature>
<evidence type="ECO:0000256" key="1">
    <source>
        <dbReference type="ARBA" id="ARBA00023239"/>
    </source>
</evidence>
<dbReference type="InterPro" id="IPR032465">
    <property type="entry name" value="ACMSD"/>
</dbReference>
<protein>
    <submittedName>
        <fullName evidence="4">Amidohydrolase</fullName>
    </submittedName>
</protein>
<gene>
    <name evidence="4" type="ORF">MKAN_10115</name>
</gene>
<evidence type="ECO:0000313" key="5">
    <source>
        <dbReference type="Proteomes" id="UP000017786"/>
    </source>
</evidence>
<dbReference type="GO" id="GO:0019748">
    <property type="term" value="P:secondary metabolic process"/>
    <property type="evidence" value="ECO:0007669"/>
    <property type="project" value="TreeGrafter"/>
</dbReference>
<dbReference type="eggNOG" id="COG2159">
    <property type="taxonomic scope" value="Bacteria"/>
</dbReference>
<evidence type="ECO:0000313" key="4">
    <source>
        <dbReference type="EMBL" id="AGZ50604.1"/>
    </source>
</evidence>
<proteinExistence type="predicted"/>
<dbReference type="EMBL" id="CP006835">
    <property type="protein sequence ID" value="AGZ50604.1"/>
    <property type="molecule type" value="Genomic_DNA"/>
</dbReference>
<dbReference type="AlphaFoldDB" id="U5WN96"/>
<accession>U5WN96</accession>
<evidence type="ECO:0000259" key="3">
    <source>
        <dbReference type="Pfam" id="PF04909"/>
    </source>
</evidence>
<keyword evidence="1" id="KW-0456">Lyase</keyword>
<dbReference type="GO" id="GO:0016831">
    <property type="term" value="F:carboxy-lyase activity"/>
    <property type="evidence" value="ECO:0007669"/>
    <property type="project" value="InterPro"/>
</dbReference>
<dbReference type="PANTHER" id="PTHR21240:SF28">
    <property type="entry name" value="ISO-OROTATE DECARBOXYLASE (EUROFUNG)"/>
    <property type="match status" value="1"/>
</dbReference>
<name>U5WN96_MYCKA</name>
<dbReference type="Gene3D" id="3.20.20.140">
    <property type="entry name" value="Metal-dependent hydrolases"/>
    <property type="match status" value="1"/>
</dbReference>